<evidence type="ECO:0000256" key="5">
    <source>
        <dbReference type="ARBA" id="ARBA00022842"/>
    </source>
</evidence>
<dbReference type="GO" id="GO:0036220">
    <property type="term" value="F:ITP diphosphatase activity"/>
    <property type="evidence" value="ECO:0007669"/>
    <property type="project" value="UniProtKB-UniRule"/>
</dbReference>
<feature type="binding site" evidence="7">
    <location>
        <position position="217"/>
    </location>
    <ligand>
        <name>substrate</name>
    </ligand>
</feature>
<evidence type="ECO:0000313" key="8">
    <source>
        <dbReference type="EMBL" id="QDG51436.1"/>
    </source>
</evidence>
<comment type="function">
    <text evidence="7">Pyrophosphatase that catalyzes the hydrolysis of nucleoside triphosphates to their monophosphate derivatives, with a high preference for the non-canonical purine nucleotides XTP (xanthosine triphosphate), dITP (deoxyinosine triphosphate) and ITP. Seems to function as a house-cleaning enzyme that removes non-canonical purine nucleotides from the nucleotide pool, thus preventing their incorporation into DNA/RNA and avoiding chromosomal lesions.</text>
</comment>
<evidence type="ECO:0000256" key="6">
    <source>
        <dbReference type="ARBA" id="ARBA00023080"/>
    </source>
</evidence>
<feature type="binding site" evidence="7">
    <location>
        <begin position="194"/>
        <end position="197"/>
    </location>
    <ligand>
        <name>substrate</name>
    </ligand>
</feature>
<dbReference type="Gene3D" id="3.90.950.10">
    <property type="match status" value="1"/>
</dbReference>
<evidence type="ECO:0000313" key="9">
    <source>
        <dbReference type="Proteomes" id="UP000315995"/>
    </source>
</evidence>
<dbReference type="EC" id="3.6.1.66" evidence="7"/>
<dbReference type="CDD" id="cd00515">
    <property type="entry name" value="HAM1"/>
    <property type="match status" value="1"/>
</dbReference>
<dbReference type="AlphaFoldDB" id="A0A4Y6PSY5"/>
<dbReference type="PANTHER" id="PTHR11067:SF9">
    <property type="entry name" value="INOSINE TRIPHOSPHATE PYROPHOSPHATASE"/>
    <property type="match status" value="1"/>
</dbReference>
<dbReference type="GO" id="GO:0017111">
    <property type="term" value="F:ribonucleoside triphosphate phosphatase activity"/>
    <property type="evidence" value="ECO:0007669"/>
    <property type="project" value="InterPro"/>
</dbReference>
<keyword evidence="2 7" id="KW-0479">Metal-binding</keyword>
<feature type="binding site" evidence="7">
    <location>
        <begin position="222"/>
        <end position="223"/>
    </location>
    <ligand>
        <name>substrate</name>
    </ligand>
</feature>
<dbReference type="GO" id="GO:0000166">
    <property type="term" value="F:nucleotide binding"/>
    <property type="evidence" value="ECO:0007669"/>
    <property type="project" value="UniProtKB-KW"/>
</dbReference>
<dbReference type="GO" id="GO:0009146">
    <property type="term" value="P:purine nucleoside triphosphate catabolic process"/>
    <property type="evidence" value="ECO:0007669"/>
    <property type="project" value="UniProtKB-UniRule"/>
</dbReference>
<gene>
    <name evidence="8" type="ORF">FIV42_11985</name>
</gene>
<feature type="active site" description="Proton acceptor" evidence="7">
    <location>
        <position position="77"/>
    </location>
</feature>
<dbReference type="GO" id="GO:0046872">
    <property type="term" value="F:metal ion binding"/>
    <property type="evidence" value="ECO:0007669"/>
    <property type="project" value="UniProtKB-KW"/>
</dbReference>
<evidence type="ECO:0000256" key="2">
    <source>
        <dbReference type="ARBA" id="ARBA00022723"/>
    </source>
</evidence>
<dbReference type="OrthoDB" id="9807456at2"/>
<dbReference type="GO" id="GO:0005829">
    <property type="term" value="C:cytosol"/>
    <property type="evidence" value="ECO:0007669"/>
    <property type="project" value="TreeGrafter"/>
</dbReference>
<name>A0A4Y6PSY5_PERCE</name>
<dbReference type="InterPro" id="IPR002637">
    <property type="entry name" value="RdgB/HAM1"/>
</dbReference>
<dbReference type="GO" id="GO:0009117">
    <property type="term" value="P:nucleotide metabolic process"/>
    <property type="evidence" value="ECO:0007669"/>
    <property type="project" value="UniProtKB-KW"/>
</dbReference>
<accession>A0A5B8Y644</accession>
<reference evidence="8 9" key="1">
    <citation type="submission" date="2019-06" db="EMBL/GenBank/DDBJ databases">
        <title>Persicimonas caeni gen. nov., sp. nov., a predatory bacterium isolated from solar saltern.</title>
        <authorList>
            <person name="Wang S."/>
        </authorList>
    </citation>
    <scope>NUCLEOTIDE SEQUENCE [LARGE SCALE GENOMIC DNA]</scope>
    <source>
        <strain evidence="8 9">YN101</strain>
    </source>
</reference>
<keyword evidence="6 7" id="KW-0546">Nucleotide metabolism</keyword>
<proteinExistence type="inferred from homology"/>
<dbReference type="GO" id="GO:0036222">
    <property type="term" value="F:XTP diphosphatase activity"/>
    <property type="evidence" value="ECO:0007669"/>
    <property type="project" value="UniProtKB-UniRule"/>
</dbReference>
<dbReference type="InterPro" id="IPR020922">
    <property type="entry name" value="dITP/XTP_pyrophosphatase"/>
</dbReference>
<comment type="similarity">
    <text evidence="1 7">Belongs to the HAM1 NTPase family.</text>
</comment>
<dbReference type="GO" id="GO:0035870">
    <property type="term" value="F:dITP diphosphatase activity"/>
    <property type="evidence" value="ECO:0007669"/>
    <property type="project" value="UniProtKB-UniRule"/>
</dbReference>
<evidence type="ECO:0000256" key="7">
    <source>
        <dbReference type="HAMAP-Rule" id="MF_01405"/>
    </source>
</evidence>
<keyword evidence="5 7" id="KW-0460">Magnesium</keyword>
<dbReference type="SUPFAM" id="SSF52972">
    <property type="entry name" value="ITPase-like"/>
    <property type="match status" value="1"/>
</dbReference>
<keyword evidence="3 7" id="KW-0547">Nucleotide-binding</keyword>
<evidence type="ECO:0000256" key="4">
    <source>
        <dbReference type="ARBA" id="ARBA00022801"/>
    </source>
</evidence>
<keyword evidence="9" id="KW-1185">Reference proteome</keyword>
<comment type="catalytic activity">
    <reaction evidence="7">
        <text>dITP + H2O = dIMP + diphosphate + H(+)</text>
        <dbReference type="Rhea" id="RHEA:28342"/>
        <dbReference type="ChEBI" id="CHEBI:15377"/>
        <dbReference type="ChEBI" id="CHEBI:15378"/>
        <dbReference type="ChEBI" id="CHEBI:33019"/>
        <dbReference type="ChEBI" id="CHEBI:61194"/>
        <dbReference type="ChEBI" id="CHEBI:61382"/>
        <dbReference type="EC" id="3.6.1.66"/>
    </reaction>
</comment>
<feature type="binding site" evidence="7">
    <location>
        <begin position="11"/>
        <end position="16"/>
    </location>
    <ligand>
        <name>substrate</name>
    </ligand>
</feature>
<dbReference type="InterPro" id="IPR029001">
    <property type="entry name" value="ITPase-like_fam"/>
</dbReference>
<comment type="catalytic activity">
    <reaction evidence="7">
        <text>ITP + H2O = IMP + diphosphate + H(+)</text>
        <dbReference type="Rhea" id="RHEA:29399"/>
        <dbReference type="ChEBI" id="CHEBI:15377"/>
        <dbReference type="ChEBI" id="CHEBI:15378"/>
        <dbReference type="ChEBI" id="CHEBI:33019"/>
        <dbReference type="ChEBI" id="CHEBI:58053"/>
        <dbReference type="ChEBI" id="CHEBI:61402"/>
        <dbReference type="EC" id="3.6.1.66"/>
    </reaction>
</comment>
<comment type="catalytic activity">
    <reaction evidence="7">
        <text>XTP + H2O = XMP + diphosphate + H(+)</text>
        <dbReference type="Rhea" id="RHEA:28610"/>
        <dbReference type="ChEBI" id="CHEBI:15377"/>
        <dbReference type="ChEBI" id="CHEBI:15378"/>
        <dbReference type="ChEBI" id="CHEBI:33019"/>
        <dbReference type="ChEBI" id="CHEBI:57464"/>
        <dbReference type="ChEBI" id="CHEBI:61314"/>
        <dbReference type="EC" id="3.6.1.66"/>
    </reaction>
</comment>
<dbReference type="EMBL" id="CP041186">
    <property type="protein sequence ID" value="QDG51436.1"/>
    <property type="molecule type" value="Genomic_DNA"/>
</dbReference>
<keyword evidence="4 7" id="KW-0378">Hydrolase</keyword>
<protein>
    <recommendedName>
        <fullName evidence="7">dITP/XTP pyrophosphatase</fullName>
        <ecNumber evidence="7">3.6.1.66</ecNumber>
    </recommendedName>
    <alternativeName>
        <fullName evidence="7">Non-canonical purine NTP pyrophosphatase</fullName>
    </alternativeName>
    <alternativeName>
        <fullName evidence="7">Non-standard purine NTP pyrophosphatase</fullName>
    </alternativeName>
    <alternativeName>
        <fullName evidence="7">Nucleoside-triphosphate diphosphatase</fullName>
    </alternativeName>
    <alternativeName>
        <fullName evidence="7">Nucleoside-triphosphate pyrophosphatase</fullName>
        <shortName evidence="7">NTPase</shortName>
    </alternativeName>
</protein>
<comment type="caution">
    <text evidence="7">Lacks conserved residue(s) required for the propagation of feature annotation.</text>
</comment>
<comment type="subunit">
    <text evidence="7">Homodimer.</text>
</comment>
<evidence type="ECO:0000256" key="3">
    <source>
        <dbReference type="ARBA" id="ARBA00022741"/>
    </source>
</evidence>
<dbReference type="RefSeq" id="WP_141197916.1">
    <property type="nucleotide sequence ID" value="NZ_CP041186.1"/>
</dbReference>
<feature type="binding site" evidence="7">
    <location>
        <position position="77"/>
    </location>
    <ligand>
        <name>Mg(2+)</name>
        <dbReference type="ChEBI" id="CHEBI:18420"/>
    </ligand>
</feature>
<accession>A0A4Y6PSY5</accession>
<dbReference type="Proteomes" id="UP000315995">
    <property type="component" value="Chromosome"/>
</dbReference>
<evidence type="ECO:0000256" key="1">
    <source>
        <dbReference type="ARBA" id="ARBA00008023"/>
    </source>
</evidence>
<comment type="cofactor">
    <cofactor evidence="7">
        <name>Mg(2+)</name>
        <dbReference type="ChEBI" id="CHEBI:18420"/>
    </cofactor>
    <text evidence="7">Binds 1 Mg(2+) ion per subunit.</text>
</comment>
<organism evidence="8 9">
    <name type="scientific">Persicimonas caeni</name>
    <dbReference type="NCBI Taxonomy" id="2292766"/>
    <lineage>
        <taxon>Bacteria</taxon>
        <taxon>Deltaproteobacteria</taxon>
        <taxon>Bradymonadales</taxon>
        <taxon>Bradymonadaceae</taxon>
        <taxon>Persicimonas</taxon>
    </lineage>
</organism>
<dbReference type="PANTHER" id="PTHR11067">
    <property type="entry name" value="INOSINE TRIPHOSPHATE PYROPHOSPHATASE/HAM1 PROTEIN"/>
    <property type="match status" value="1"/>
</dbReference>
<dbReference type="HAMAP" id="MF_01405">
    <property type="entry name" value="Non_canon_purine_NTPase"/>
    <property type="match status" value="1"/>
</dbReference>
<feature type="binding site" evidence="7">
    <location>
        <position position="78"/>
    </location>
    <ligand>
        <name>substrate</name>
    </ligand>
</feature>
<sequence>MNTSDTLLFATRNQHKAREFQSLLGDFINPSWRVFDIADWHDQVPEVVEDKETFWGNAVKKALEVSKHTGSVALSDDSGLEVDALDGAPGVYSARYAGPNATDEQNNRVLIKELEGVPEKKRTARYVCVAALAIPDNKIGRALIARTKVPFAEIGEAEPDKEQSMARVDNRIVVWFRGTVEGLIIDEPRGTEGFGYDPHFYVPQWDKTMAEVPLDKKNSISHRAEALKKMATFFQGRP</sequence>
<dbReference type="Pfam" id="PF01725">
    <property type="entry name" value="Ham1p_like"/>
    <property type="match status" value="2"/>
</dbReference>